<organism evidence="1 2">
    <name type="scientific">Gossypium harknessii</name>
    <dbReference type="NCBI Taxonomy" id="34285"/>
    <lineage>
        <taxon>Eukaryota</taxon>
        <taxon>Viridiplantae</taxon>
        <taxon>Streptophyta</taxon>
        <taxon>Embryophyta</taxon>
        <taxon>Tracheophyta</taxon>
        <taxon>Spermatophyta</taxon>
        <taxon>Magnoliopsida</taxon>
        <taxon>eudicotyledons</taxon>
        <taxon>Gunneridae</taxon>
        <taxon>Pentapetalae</taxon>
        <taxon>rosids</taxon>
        <taxon>malvids</taxon>
        <taxon>Malvales</taxon>
        <taxon>Malvaceae</taxon>
        <taxon>Malvoideae</taxon>
        <taxon>Gossypium</taxon>
    </lineage>
</organism>
<protein>
    <submittedName>
        <fullName evidence="1">Uncharacterized protein</fullName>
    </submittedName>
</protein>
<gene>
    <name evidence="1" type="ORF">Gohar_009149</name>
</gene>
<evidence type="ECO:0000313" key="2">
    <source>
        <dbReference type="Proteomes" id="UP000593560"/>
    </source>
</evidence>
<accession>A0A7J9GLW2</accession>
<keyword evidence="2" id="KW-1185">Reference proteome</keyword>
<evidence type="ECO:0000313" key="1">
    <source>
        <dbReference type="EMBL" id="MBA0798566.1"/>
    </source>
</evidence>
<dbReference type="EMBL" id="JABFAD010000005">
    <property type="protein sequence ID" value="MBA0798566.1"/>
    <property type="molecule type" value="Genomic_DNA"/>
</dbReference>
<sequence>MTKSLANRLVLKQHLYTFRMAEGDTRIDYERKTWRFERSSIAIASLSIGSELLKWLVIFSKLTERHPFQGTSDICGFVSVERVYKLYQNYGHIGHTLPQCILENDFIEAALKNQVLDIHNRFGHNLGIDLKHVLFTNEMRAFLHRNNHVRVNEDGYDENVHGNPNLDVSPIRAVSPTSIFQFLDTHTVDLKHNPVDFEEHRFNGFPIDENNSSPNQVTRWINRENGTLFLANGVLLPQLSFDMKIDEDSNEISFQGWIDFIQSPPVSGDSKGEVEAPARPSGFATGFMMNDLLAVVPFLELSQSLFYDNMDLHMLGVIPKPNSNESGYLMNDVQEKACLETDILVSQSQLHIEGQD</sequence>
<feature type="non-terminal residue" evidence="1">
    <location>
        <position position="356"/>
    </location>
</feature>
<proteinExistence type="predicted"/>
<dbReference type="AlphaFoldDB" id="A0A7J9GLW2"/>
<comment type="caution">
    <text evidence="1">The sequence shown here is derived from an EMBL/GenBank/DDBJ whole genome shotgun (WGS) entry which is preliminary data.</text>
</comment>
<dbReference type="Proteomes" id="UP000593560">
    <property type="component" value="Unassembled WGS sequence"/>
</dbReference>
<reference evidence="1 2" key="1">
    <citation type="journal article" date="2019" name="Genome Biol. Evol.">
        <title>Insights into the evolution of the New World diploid cottons (Gossypium, subgenus Houzingenia) based on genome sequencing.</title>
        <authorList>
            <person name="Grover C.E."/>
            <person name="Arick M.A. 2nd"/>
            <person name="Thrash A."/>
            <person name="Conover J.L."/>
            <person name="Sanders W.S."/>
            <person name="Peterson D.G."/>
            <person name="Frelichowski J.E."/>
            <person name="Scheffler J.A."/>
            <person name="Scheffler B.E."/>
            <person name="Wendel J.F."/>
        </authorList>
    </citation>
    <scope>NUCLEOTIDE SEQUENCE [LARGE SCALE GENOMIC DNA]</scope>
    <source>
        <strain evidence="1">0</strain>
        <tissue evidence="1">Leaf</tissue>
    </source>
</reference>
<name>A0A7J9GLW2_9ROSI</name>